<evidence type="ECO:0000313" key="1">
    <source>
        <dbReference type="EMBL" id="KIO03967.1"/>
    </source>
</evidence>
<reference evidence="2" key="2">
    <citation type="submission" date="2015-01" db="EMBL/GenBank/DDBJ databases">
        <title>Evolutionary Origins and Diversification of the Mycorrhizal Mutualists.</title>
        <authorList>
            <consortium name="DOE Joint Genome Institute"/>
            <consortium name="Mycorrhizal Genomics Consortium"/>
            <person name="Kohler A."/>
            <person name="Kuo A."/>
            <person name="Nagy L.G."/>
            <person name="Floudas D."/>
            <person name="Copeland A."/>
            <person name="Barry K.W."/>
            <person name="Cichocki N."/>
            <person name="Veneault-Fourrey C."/>
            <person name="LaButti K."/>
            <person name="Lindquist E.A."/>
            <person name="Lipzen A."/>
            <person name="Lundell T."/>
            <person name="Morin E."/>
            <person name="Murat C."/>
            <person name="Riley R."/>
            <person name="Ohm R."/>
            <person name="Sun H."/>
            <person name="Tunlid A."/>
            <person name="Henrissat B."/>
            <person name="Grigoriev I.V."/>
            <person name="Hibbett D.S."/>
            <person name="Martin F."/>
        </authorList>
    </citation>
    <scope>NUCLEOTIDE SEQUENCE [LARGE SCALE GENOMIC DNA]</scope>
    <source>
        <strain evidence="2">Marx 270</strain>
    </source>
</reference>
<dbReference type="InParanoid" id="A0A0C3K379"/>
<keyword evidence="2" id="KW-1185">Reference proteome</keyword>
<dbReference type="Proteomes" id="UP000054217">
    <property type="component" value="Unassembled WGS sequence"/>
</dbReference>
<accession>A0A0C3K379</accession>
<sequence length="146" mass="16905">MFGVNLFRVLPESRTSSLTESFVEYLGVYLMRYIDYVVMSRENCDRIPDGEKNRIYRDWAPHLLEASEPRRHFPITTFSYIKFDANVIGYADMLSAKERSTEAVMRLQHDITTGVDNDNLYVQDINWDDIVDPDDGDILLSGSPRS</sequence>
<dbReference type="OrthoDB" id="2701823at2759"/>
<dbReference type="HOGENOM" id="CLU_148829_0_0_1"/>
<dbReference type="AlphaFoldDB" id="A0A0C3K379"/>
<dbReference type="EMBL" id="KN831973">
    <property type="protein sequence ID" value="KIO03967.1"/>
    <property type="molecule type" value="Genomic_DNA"/>
</dbReference>
<evidence type="ECO:0000313" key="2">
    <source>
        <dbReference type="Proteomes" id="UP000054217"/>
    </source>
</evidence>
<proteinExistence type="predicted"/>
<gene>
    <name evidence="1" type="ORF">M404DRAFT_1000812</name>
</gene>
<name>A0A0C3K379_PISTI</name>
<reference evidence="1 2" key="1">
    <citation type="submission" date="2014-04" db="EMBL/GenBank/DDBJ databases">
        <authorList>
            <consortium name="DOE Joint Genome Institute"/>
            <person name="Kuo A."/>
            <person name="Kohler A."/>
            <person name="Costa M.D."/>
            <person name="Nagy L.G."/>
            <person name="Floudas D."/>
            <person name="Copeland A."/>
            <person name="Barry K.W."/>
            <person name="Cichocki N."/>
            <person name="Veneault-Fourrey C."/>
            <person name="LaButti K."/>
            <person name="Lindquist E.A."/>
            <person name="Lipzen A."/>
            <person name="Lundell T."/>
            <person name="Morin E."/>
            <person name="Murat C."/>
            <person name="Sun H."/>
            <person name="Tunlid A."/>
            <person name="Henrissat B."/>
            <person name="Grigoriev I.V."/>
            <person name="Hibbett D.S."/>
            <person name="Martin F."/>
            <person name="Nordberg H.P."/>
            <person name="Cantor M.N."/>
            <person name="Hua S.X."/>
        </authorList>
    </citation>
    <scope>NUCLEOTIDE SEQUENCE [LARGE SCALE GENOMIC DNA]</scope>
    <source>
        <strain evidence="1 2">Marx 270</strain>
    </source>
</reference>
<protein>
    <submittedName>
        <fullName evidence="1">Uncharacterized protein</fullName>
    </submittedName>
</protein>
<organism evidence="1 2">
    <name type="scientific">Pisolithus tinctorius Marx 270</name>
    <dbReference type="NCBI Taxonomy" id="870435"/>
    <lineage>
        <taxon>Eukaryota</taxon>
        <taxon>Fungi</taxon>
        <taxon>Dikarya</taxon>
        <taxon>Basidiomycota</taxon>
        <taxon>Agaricomycotina</taxon>
        <taxon>Agaricomycetes</taxon>
        <taxon>Agaricomycetidae</taxon>
        <taxon>Boletales</taxon>
        <taxon>Sclerodermatineae</taxon>
        <taxon>Pisolithaceae</taxon>
        <taxon>Pisolithus</taxon>
    </lineage>
</organism>